<feature type="chain" id="PRO_5001782939" description="DUF2141 domain-containing protein" evidence="1">
    <location>
        <begin position="20"/>
        <end position="143"/>
    </location>
</feature>
<dbReference type="STRING" id="1197477.IA57_01930"/>
<evidence type="ECO:0000256" key="1">
    <source>
        <dbReference type="SAM" id="SignalP"/>
    </source>
</evidence>
<reference evidence="3" key="2">
    <citation type="submission" date="2014-07" db="EMBL/GenBank/DDBJ databases">
        <title>Genome sequence of Mangrovimonas yunxiaonensis.</title>
        <authorList>
            <person name="Li Y."/>
            <person name="Zheng T."/>
        </authorList>
    </citation>
    <scope>NUCLEOTIDE SEQUENCE [LARGE SCALE GENOMIC DNA]</scope>
    <source>
        <strain evidence="3">LY01</strain>
    </source>
</reference>
<dbReference type="eggNOG" id="COG4704">
    <property type="taxonomic scope" value="Bacteria"/>
</dbReference>
<accession>A0A084TNX9</accession>
<feature type="signal peptide" evidence="1">
    <location>
        <begin position="1"/>
        <end position="19"/>
    </location>
</feature>
<dbReference type="RefSeq" id="WP_036118510.1">
    <property type="nucleotide sequence ID" value="NZ_BMET01000002.1"/>
</dbReference>
<comment type="caution">
    <text evidence="2">The sequence shown here is derived from an EMBL/GenBank/DDBJ whole genome shotgun (WGS) entry which is preliminary data.</text>
</comment>
<sequence>MKTLAIVLTTLLTSFFCTSQTLPYTTKTYTVTIKIANVLNAKGHILIGLHNQNTFMKTKGIQNVKLKAEGDTVLATLPNLKPGSYAIMVLHDQNDNNRMDFDTSGMPLEPYGMSNNPMLFGPPTFHDAQFEITNKNLEVTIRF</sequence>
<protein>
    <recommendedName>
        <fullName evidence="4">DUF2141 domain-containing protein</fullName>
    </recommendedName>
</protein>
<dbReference type="Proteomes" id="UP000028521">
    <property type="component" value="Unassembled WGS sequence"/>
</dbReference>
<evidence type="ECO:0008006" key="4">
    <source>
        <dbReference type="Google" id="ProtNLM"/>
    </source>
</evidence>
<evidence type="ECO:0000313" key="2">
    <source>
        <dbReference type="EMBL" id="KFB02415.1"/>
    </source>
</evidence>
<proteinExistence type="predicted"/>
<evidence type="ECO:0000313" key="3">
    <source>
        <dbReference type="Proteomes" id="UP000028521"/>
    </source>
</evidence>
<name>A0A084TNX9_9FLAO</name>
<keyword evidence="1" id="KW-0732">Signal</keyword>
<organism evidence="2 3">
    <name type="scientific">Mangrovimonas yunxiaonensis</name>
    <dbReference type="NCBI Taxonomy" id="1197477"/>
    <lineage>
        <taxon>Bacteria</taxon>
        <taxon>Pseudomonadati</taxon>
        <taxon>Bacteroidota</taxon>
        <taxon>Flavobacteriia</taxon>
        <taxon>Flavobacteriales</taxon>
        <taxon>Flavobacteriaceae</taxon>
        <taxon>Mangrovimonas</taxon>
    </lineage>
</organism>
<dbReference type="AlphaFoldDB" id="A0A084TNX9"/>
<reference evidence="2 3" key="1">
    <citation type="journal article" date="2014" name="Genome Announc.">
        <title>Draft Genome Sequence of the Algicidal Bacterium Mangrovimonas yunxiaonensis Strain LY01.</title>
        <authorList>
            <person name="Li Y."/>
            <person name="Zhu H."/>
            <person name="Li C."/>
            <person name="Zhang H."/>
            <person name="Chen Z."/>
            <person name="Zheng W."/>
            <person name="Xu H."/>
            <person name="Zheng T."/>
        </authorList>
    </citation>
    <scope>NUCLEOTIDE SEQUENCE [LARGE SCALE GENOMIC DNA]</scope>
    <source>
        <strain evidence="2 3">LY01</strain>
    </source>
</reference>
<gene>
    <name evidence="2" type="ORF">IA57_01930</name>
</gene>
<dbReference type="InterPro" id="IPR018673">
    <property type="entry name" value="DUF2141"/>
</dbReference>
<dbReference type="OrthoDB" id="9788332at2"/>
<keyword evidence="3" id="KW-1185">Reference proteome</keyword>
<dbReference type="Pfam" id="PF09912">
    <property type="entry name" value="DUF2141"/>
    <property type="match status" value="1"/>
</dbReference>
<dbReference type="EMBL" id="JPFK01000002">
    <property type="protein sequence ID" value="KFB02415.1"/>
    <property type="molecule type" value="Genomic_DNA"/>
</dbReference>